<name>A0A8C4XBM9_ERPCA</name>
<evidence type="ECO:0000313" key="3">
    <source>
        <dbReference type="Ensembl" id="ENSECRP00000019062.1"/>
    </source>
</evidence>
<protein>
    <recommendedName>
        <fullName evidence="2">Ig-like domain-containing protein</fullName>
    </recommendedName>
</protein>
<dbReference type="Pfam" id="PF08205">
    <property type="entry name" value="C2-set_2"/>
    <property type="match status" value="1"/>
</dbReference>
<dbReference type="InterPro" id="IPR013783">
    <property type="entry name" value="Ig-like_fold"/>
</dbReference>
<dbReference type="Proteomes" id="UP000694620">
    <property type="component" value="Chromosome 9"/>
</dbReference>
<evidence type="ECO:0000259" key="2">
    <source>
        <dbReference type="PROSITE" id="PS50835"/>
    </source>
</evidence>
<accession>A0A8C4XBM9</accession>
<keyword evidence="1" id="KW-1015">Disulfide bond</keyword>
<reference evidence="3" key="1">
    <citation type="submission" date="2021-06" db="EMBL/GenBank/DDBJ databases">
        <authorList>
            <consortium name="Wellcome Sanger Institute Data Sharing"/>
        </authorList>
    </citation>
    <scope>NUCLEOTIDE SEQUENCE [LARGE SCALE GENOMIC DNA]</scope>
</reference>
<feature type="domain" description="Ig-like" evidence="2">
    <location>
        <begin position="29"/>
        <end position="134"/>
    </location>
</feature>
<dbReference type="Ensembl" id="ENSECRT00000019454.1">
    <property type="protein sequence ID" value="ENSECRP00000019062.1"/>
    <property type="gene ID" value="ENSECRG00000012748.1"/>
</dbReference>
<dbReference type="InterPro" id="IPR036179">
    <property type="entry name" value="Ig-like_dom_sf"/>
</dbReference>
<keyword evidence="4" id="KW-1185">Reference proteome</keyword>
<organism evidence="3 4">
    <name type="scientific">Erpetoichthys calabaricus</name>
    <name type="common">Rope fish</name>
    <name type="synonym">Calamoichthys calabaricus</name>
    <dbReference type="NCBI Taxonomy" id="27687"/>
    <lineage>
        <taxon>Eukaryota</taxon>
        <taxon>Metazoa</taxon>
        <taxon>Chordata</taxon>
        <taxon>Craniata</taxon>
        <taxon>Vertebrata</taxon>
        <taxon>Euteleostomi</taxon>
        <taxon>Actinopterygii</taxon>
        <taxon>Polypteriformes</taxon>
        <taxon>Polypteridae</taxon>
        <taxon>Erpetoichthys</taxon>
    </lineage>
</organism>
<dbReference type="PANTHER" id="PTHR47224:SF1">
    <property type="entry name" value="TRANSMEMBRANE PROTEIN 25"/>
    <property type="match status" value="1"/>
</dbReference>
<evidence type="ECO:0000313" key="4">
    <source>
        <dbReference type="Proteomes" id="UP000694620"/>
    </source>
</evidence>
<dbReference type="InterPro" id="IPR042864">
    <property type="entry name" value="TMEM25"/>
</dbReference>
<proteinExistence type="predicted"/>
<reference evidence="3" key="3">
    <citation type="submission" date="2025-09" db="UniProtKB">
        <authorList>
            <consortium name="Ensembl"/>
        </authorList>
    </citation>
    <scope>IDENTIFICATION</scope>
</reference>
<dbReference type="InterPro" id="IPR007110">
    <property type="entry name" value="Ig-like_dom"/>
</dbReference>
<dbReference type="SUPFAM" id="SSF48726">
    <property type="entry name" value="Immunoglobulin"/>
    <property type="match status" value="1"/>
</dbReference>
<reference evidence="3" key="2">
    <citation type="submission" date="2025-08" db="UniProtKB">
        <authorList>
            <consortium name="Ensembl"/>
        </authorList>
    </citation>
    <scope>IDENTIFICATION</scope>
</reference>
<sequence length="366" mass="40326">MSTLPCHSPPCLRCGLCHPFAPVSGTGEPTAQIDGHQRSLATIRENATQQFHCHSEGGLSVAPPQLTWYLNGQRQLSESNQTNRLVMTSLQDLGLFNWTSSQSTFTLQARKGDQELNCTAVDPTSGDMHTASVVLNIEFLPEVVQMNASYSDTDEAGLSLILFALIRSNPSATITWLDDTGQLVANTTDFLILDSKNYPWLTNHTLHVTLSSLPSNISVSAKNQLGITNSSIALADFLRSRVEVPVLAILLEGHWFPLSGALEPPALLCVQISLLFCFHCKVSQFSFDNVLLPRENMSLPSNLQLNDLSGLCKGEFPFPPYWSHFASISLMILWSSGLLLLHRFCPLPMVGYIYKVSSMSSDEIWL</sequence>
<dbReference type="Gene3D" id="2.60.40.10">
    <property type="entry name" value="Immunoglobulins"/>
    <property type="match status" value="1"/>
</dbReference>
<dbReference type="GeneTree" id="ENSGT01150000286907"/>
<dbReference type="PANTHER" id="PTHR47224">
    <property type="entry name" value="TRANSMEMBRANE PROTEIN 25"/>
    <property type="match status" value="1"/>
</dbReference>
<dbReference type="GO" id="GO:0090394">
    <property type="term" value="P:negative regulation of excitatory postsynaptic potential"/>
    <property type="evidence" value="ECO:0007669"/>
    <property type="project" value="TreeGrafter"/>
</dbReference>
<dbReference type="InterPro" id="IPR013162">
    <property type="entry name" value="CD80_C2-set"/>
</dbReference>
<dbReference type="PROSITE" id="PS50835">
    <property type="entry name" value="IG_LIKE"/>
    <property type="match status" value="1"/>
</dbReference>
<dbReference type="AlphaFoldDB" id="A0A8C4XBM9"/>
<evidence type="ECO:0000256" key="1">
    <source>
        <dbReference type="ARBA" id="ARBA00023157"/>
    </source>
</evidence>